<reference evidence="8 9" key="1">
    <citation type="submission" date="2024-03" db="EMBL/GenBank/DDBJ databases">
        <title>Human intestinal bacterial collection.</title>
        <authorList>
            <person name="Pauvert C."/>
            <person name="Hitch T.C.A."/>
            <person name="Clavel T."/>
        </authorList>
    </citation>
    <scope>NUCLEOTIDE SEQUENCE [LARGE SCALE GENOMIC DNA]</scope>
    <source>
        <strain evidence="8 9">CLA-AP-H27</strain>
    </source>
</reference>
<name>A0ABV1HKR6_9FIRM</name>
<dbReference type="PROSITE" id="PS51257">
    <property type="entry name" value="PROKAR_LIPOPROTEIN"/>
    <property type="match status" value="1"/>
</dbReference>
<evidence type="ECO:0000256" key="6">
    <source>
        <dbReference type="SAM" id="Phobius"/>
    </source>
</evidence>
<dbReference type="InterPro" id="IPR005899">
    <property type="entry name" value="Na_pump_deCOase"/>
</dbReference>
<evidence type="ECO:0000256" key="4">
    <source>
        <dbReference type="ARBA" id="ARBA00022989"/>
    </source>
</evidence>
<comment type="caution">
    <text evidence="8">The sequence shown here is derived from an EMBL/GenBank/DDBJ whole genome shotgun (WGS) entry which is preliminary data.</text>
</comment>
<gene>
    <name evidence="8" type="ORF">WMO41_06945</name>
</gene>
<dbReference type="EMBL" id="JBBMFJ010000011">
    <property type="protein sequence ID" value="MEQ2562899.1"/>
    <property type="molecule type" value="Genomic_DNA"/>
</dbReference>
<dbReference type="NCBIfam" id="TIGR01195">
    <property type="entry name" value="oadG_fam"/>
    <property type="match status" value="1"/>
</dbReference>
<keyword evidence="4 6" id="KW-1133">Transmembrane helix</keyword>
<keyword evidence="7" id="KW-0732">Signal</keyword>
<evidence type="ECO:0000313" key="8">
    <source>
        <dbReference type="EMBL" id="MEQ2562899.1"/>
    </source>
</evidence>
<comment type="subcellular location">
    <subcellularLocation>
        <location evidence="1">Cell membrane</location>
    </subcellularLocation>
</comment>
<proteinExistence type="predicted"/>
<protein>
    <submittedName>
        <fullName evidence="8">OadG family transporter subunit</fullName>
    </submittedName>
</protein>
<evidence type="ECO:0000313" key="9">
    <source>
        <dbReference type="Proteomes" id="UP001437460"/>
    </source>
</evidence>
<evidence type="ECO:0000256" key="7">
    <source>
        <dbReference type="SAM" id="SignalP"/>
    </source>
</evidence>
<accession>A0ABV1HKR6</accession>
<evidence type="ECO:0000256" key="1">
    <source>
        <dbReference type="ARBA" id="ARBA00004236"/>
    </source>
</evidence>
<dbReference type="RefSeq" id="WP_349229128.1">
    <property type="nucleotide sequence ID" value="NZ_JBBMFJ010000011.1"/>
</dbReference>
<sequence length="258" mass="27759">MKQYMKRVLLVLSMVVSLFALSACSNKNAAEAETLDPQTASYISQITENLLQTIAEMDEATAEESETGLIKQGEDGLASGLTSWISVMKDTGAFVSVLSSDTELGEDDQYVCVVQAQFENRNVEFKAFYTMDPQSQNLNPVSLTFSPEYTVGENMAKAGMNTLLGMGTVFLVLIFISILISCFKFISVFENKMKAKNAAPAPAAAPVAAPAAEEEELVDDLELVAVITAAIAASTNTSTDSLVVRSIKRAPGAKWKRA</sequence>
<keyword evidence="9" id="KW-1185">Reference proteome</keyword>
<dbReference type="Pfam" id="PF04277">
    <property type="entry name" value="OAD_gamma"/>
    <property type="match status" value="1"/>
</dbReference>
<keyword evidence="3 6" id="KW-0812">Transmembrane</keyword>
<evidence type="ECO:0000256" key="2">
    <source>
        <dbReference type="ARBA" id="ARBA00022475"/>
    </source>
</evidence>
<organism evidence="8 9">
    <name type="scientific">Ventrimonas faecis</name>
    <dbReference type="NCBI Taxonomy" id="3133170"/>
    <lineage>
        <taxon>Bacteria</taxon>
        <taxon>Bacillati</taxon>
        <taxon>Bacillota</taxon>
        <taxon>Clostridia</taxon>
        <taxon>Lachnospirales</taxon>
        <taxon>Lachnospiraceae</taxon>
        <taxon>Ventrimonas</taxon>
    </lineage>
</organism>
<dbReference type="Proteomes" id="UP001437460">
    <property type="component" value="Unassembled WGS sequence"/>
</dbReference>
<evidence type="ECO:0000256" key="3">
    <source>
        <dbReference type="ARBA" id="ARBA00022692"/>
    </source>
</evidence>
<keyword evidence="2" id="KW-1003">Cell membrane</keyword>
<feature type="signal peptide" evidence="7">
    <location>
        <begin position="1"/>
        <end position="22"/>
    </location>
</feature>
<evidence type="ECO:0000256" key="5">
    <source>
        <dbReference type="ARBA" id="ARBA00023136"/>
    </source>
</evidence>
<feature type="transmembrane region" description="Helical" evidence="6">
    <location>
        <begin position="163"/>
        <end position="186"/>
    </location>
</feature>
<feature type="chain" id="PRO_5045767459" evidence="7">
    <location>
        <begin position="23"/>
        <end position="258"/>
    </location>
</feature>
<keyword evidence="5 6" id="KW-0472">Membrane</keyword>